<sequence length="57" mass="6093">MFWFVLGVVFLGLVAVGVLSVWRRRASAGSPGQGSVEADARQNEAKSWERSRSGGLG</sequence>
<reference evidence="2 3" key="1">
    <citation type="submission" date="2019-06" db="EMBL/GenBank/DDBJ databases">
        <title>Sequencing the genomes of 1000 actinobacteria strains.</title>
        <authorList>
            <person name="Klenk H.-P."/>
        </authorList>
    </citation>
    <scope>NUCLEOTIDE SEQUENCE [LARGE SCALE GENOMIC DNA]</scope>
    <source>
        <strain evidence="2 3">DSM 18082</strain>
    </source>
</reference>
<name>A0A542ZHP1_9MICO</name>
<dbReference type="AlphaFoldDB" id="A0A542ZHP1"/>
<dbReference type="EMBL" id="VFOQ01000001">
    <property type="protein sequence ID" value="TQL59882.1"/>
    <property type="molecule type" value="Genomic_DNA"/>
</dbReference>
<keyword evidence="3" id="KW-1185">Reference proteome</keyword>
<gene>
    <name evidence="2" type="ORF">FB474_1252</name>
</gene>
<dbReference type="RefSeq" id="WP_185746061.1">
    <property type="nucleotide sequence ID" value="NZ_BAAAKX010000004.1"/>
</dbReference>
<evidence type="ECO:0000313" key="2">
    <source>
        <dbReference type="EMBL" id="TQL59882.1"/>
    </source>
</evidence>
<feature type="compositionally biased region" description="Basic and acidic residues" evidence="1">
    <location>
        <begin position="38"/>
        <end position="57"/>
    </location>
</feature>
<evidence type="ECO:0000256" key="1">
    <source>
        <dbReference type="SAM" id="MobiDB-lite"/>
    </source>
</evidence>
<protein>
    <submittedName>
        <fullName evidence="2">Uncharacterized protein</fullName>
    </submittedName>
</protein>
<evidence type="ECO:0000313" key="3">
    <source>
        <dbReference type="Proteomes" id="UP000319514"/>
    </source>
</evidence>
<dbReference type="Proteomes" id="UP000319514">
    <property type="component" value="Unassembled WGS sequence"/>
</dbReference>
<proteinExistence type="predicted"/>
<accession>A0A542ZHP1</accession>
<organism evidence="2 3">
    <name type="scientific">Oryzihumus leptocrescens</name>
    <dbReference type="NCBI Taxonomy" id="297536"/>
    <lineage>
        <taxon>Bacteria</taxon>
        <taxon>Bacillati</taxon>
        <taxon>Actinomycetota</taxon>
        <taxon>Actinomycetes</taxon>
        <taxon>Micrococcales</taxon>
        <taxon>Intrasporangiaceae</taxon>
        <taxon>Oryzihumus</taxon>
    </lineage>
</organism>
<feature type="region of interest" description="Disordered" evidence="1">
    <location>
        <begin position="27"/>
        <end position="57"/>
    </location>
</feature>
<comment type="caution">
    <text evidence="2">The sequence shown here is derived from an EMBL/GenBank/DDBJ whole genome shotgun (WGS) entry which is preliminary data.</text>
</comment>